<evidence type="ECO:0000256" key="5">
    <source>
        <dbReference type="ARBA" id="ARBA00013063"/>
    </source>
</evidence>
<dbReference type="InterPro" id="IPR031338">
    <property type="entry name" value="KDPG/KHG_AS_2"/>
</dbReference>
<evidence type="ECO:0000256" key="1">
    <source>
        <dbReference type="ARBA" id="ARBA00000654"/>
    </source>
</evidence>
<dbReference type="EMBL" id="JAFKCZ010000006">
    <property type="protein sequence ID" value="MBN7796794.1"/>
    <property type="molecule type" value="Genomic_DNA"/>
</dbReference>
<evidence type="ECO:0000313" key="9">
    <source>
        <dbReference type="EMBL" id="MBN7796794.1"/>
    </source>
</evidence>
<keyword evidence="10" id="KW-1185">Reference proteome</keyword>
<organism evidence="9 10">
    <name type="scientific">Parahaliea mediterranea</name>
    <dbReference type="NCBI Taxonomy" id="651086"/>
    <lineage>
        <taxon>Bacteria</taxon>
        <taxon>Pseudomonadati</taxon>
        <taxon>Pseudomonadota</taxon>
        <taxon>Gammaproteobacteria</taxon>
        <taxon>Cellvibrionales</taxon>
        <taxon>Halieaceae</taxon>
        <taxon>Parahaliea</taxon>
    </lineage>
</organism>
<comment type="pathway">
    <text evidence="2">Carbohydrate acid metabolism; 2-dehydro-3-deoxy-D-gluconate degradation; D-glyceraldehyde 3-phosphate and pyruvate from 2-dehydro-3-deoxy-D-gluconate: step 2/2.</text>
</comment>
<reference evidence="9" key="1">
    <citation type="submission" date="2021-02" db="EMBL/GenBank/DDBJ databases">
        <title>PHA producing bacteria isolated from coastal sediment in Guangdong, Shenzhen.</title>
        <authorList>
            <person name="Zheng W."/>
            <person name="Yu S."/>
            <person name="Huang Y."/>
        </authorList>
    </citation>
    <scope>NUCLEOTIDE SEQUENCE</scope>
    <source>
        <strain evidence="9">TN14-10</strain>
    </source>
</reference>
<comment type="subunit">
    <text evidence="4">Homotrimer.</text>
</comment>
<dbReference type="PROSITE" id="PS00159">
    <property type="entry name" value="ALDOLASE_KDPG_KHG_1"/>
    <property type="match status" value="1"/>
</dbReference>
<dbReference type="PANTHER" id="PTHR30246:SF1">
    <property type="entry name" value="2-DEHYDRO-3-DEOXY-6-PHOSPHOGALACTONATE ALDOLASE-RELATED"/>
    <property type="match status" value="1"/>
</dbReference>
<evidence type="ECO:0000256" key="4">
    <source>
        <dbReference type="ARBA" id="ARBA00011233"/>
    </source>
</evidence>
<keyword evidence="6 9" id="KW-0456">Lyase</keyword>
<gene>
    <name evidence="9" type="primary">eda</name>
    <name evidence="9" type="ORF">JYP50_09340</name>
</gene>
<accession>A0A939DEW5</accession>
<dbReference type="NCBIfam" id="TIGR01182">
    <property type="entry name" value="eda"/>
    <property type="match status" value="1"/>
</dbReference>
<name>A0A939DEW5_9GAMM</name>
<dbReference type="SUPFAM" id="SSF51569">
    <property type="entry name" value="Aldolase"/>
    <property type="match status" value="1"/>
</dbReference>
<keyword evidence="8" id="KW-0119">Carbohydrate metabolism</keyword>
<evidence type="ECO:0000256" key="3">
    <source>
        <dbReference type="ARBA" id="ARBA00006906"/>
    </source>
</evidence>
<dbReference type="Pfam" id="PF01081">
    <property type="entry name" value="Aldolase"/>
    <property type="match status" value="1"/>
</dbReference>
<dbReference type="RefSeq" id="WP_206560241.1">
    <property type="nucleotide sequence ID" value="NZ_JAFKCZ010000006.1"/>
</dbReference>
<dbReference type="AlphaFoldDB" id="A0A939DEW5"/>
<evidence type="ECO:0000256" key="7">
    <source>
        <dbReference type="ARBA" id="ARBA00023270"/>
    </source>
</evidence>
<evidence type="ECO:0000313" key="10">
    <source>
        <dbReference type="Proteomes" id="UP000664303"/>
    </source>
</evidence>
<dbReference type="NCBIfam" id="NF004325">
    <property type="entry name" value="PRK05718.1"/>
    <property type="match status" value="1"/>
</dbReference>
<dbReference type="GO" id="GO:0008675">
    <property type="term" value="F:2-dehydro-3-deoxy-phosphogluconate aldolase activity"/>
    <property type="evidence" value="ECO:0007669"/>
    <property type="project" value="UniProtKB-EC"/>
</dbReference>
<comment type="catalytic activity">
    <reaction evidence="1">
        <text>2-dehydro-3-deoxy-6-phospho-D-gluconate = D-glyceraldehyde 3-phosphate + pyruvate</text>
        <dbReference type="Rhea" id="RHEA:17089"/>
        <dbReference type="ChEBI" id="CHEBI:15361"/>
        <dbReference type="ChEBI" id="CHEBI:57569"/>
        <dbReference type="ChEBI" id="CHEBI:59776"/>
        <dbReference type="EC" id="4.1.2.14"/>
    </reaction>
</comment>
<proteinExistence type="inferred from homology"/>
<comment type="caution">
    <text evidence="9">The sequence shown here is derived from an EMBL/GenBank/DDBJ whole genome shotgun (WGS) entry which is preliminary data.</text>
</comment>
<comment type="similarity">
    <text evidence="3">Belongs to the KHG/KDPG aldolase family.</text>
</comment>
<dbReference type="Gene3D" id="3.20.20.70">
    <property type="entry name" value="Aldolase class I"/>
    <property type="match status" value="1"/>
</dbReference>
<evidence type="ECO:0000256" key="8">
    <source>
        <dbReference type="ARBA" id="ARBA00023277"/>
    </source>
</evidence>
<evidence type="ECO:0000256" key="6">
    <source>
        <dbReference type="ARBA" id="ARBA00023239"/>
    </source>
</evidence>
<evidence type="ECO:0000256" key="2">
    <source>
        <dbReference type="ARBA" id="ARBA00004736"/>
    </source>
</evidence>
<dbReference type="InterPro" id="IPR000887">
    <property type="entry name" value="Aldlse_KDPG_KHG"/>
</dbReference>
<dbReference type="PROSITE" id="PS00160">
    <property type="entry name" value="ALDOLASE_KDPG_KHG_2"/>
    <property type="match status" value="1"/>
</dbReference>
<sequence length="209" mass="21443">MIGELLAPCRVLPVITAGDEAGTVRLCRALAAAGMRAVEITLRTPAALDSLRAVKAELPQLLVAAGTVTNPRELDAALEAGADILVSPGATASLLRAAAERRAHFVPGVATASEVMQGLDHGIDTFKLFPAAAAGGIGLLKSLAGPFPGVQFCPTGGLTADNFRDYLALPNVVCCGGSWMVAPALVEAGDWDRIAALAADAMAEHNHRE</sequence>
<protein>
    <recommendedName>
        <fullName evidence="5">2-dehydro-3-deoxy-phosphogluconate aldolase</fullName>
        <ecNumber evidence="5">4.1.2.14</ecNumber>
    </recommendedName>
</protein>
<dbReference type="CDD" id="cd00452">
    <property type="entry name" value="KDPG_aldolase"/>
    <property type="match status" value="1"/>
</dbReference>
<dbReference type="Proteomes" id="UP000664303">
    <property type="component" value="Unassembled WGS sequence"/>
</dbReference>
<dbReference type="EC" id="4.1.2.14" evidence="5"/>
<keyword evidence="7" id="KW-0704">Schiff base</keyword>
<dbReference type="PANTHER" id="PTHR30246">
    <property type="entry name" value="2-KETO-3-DEOXY-6-PHOSPHOGLUCONATE ALDOLASE"/>
    <property type="match status" value="1"/>
</dbReference>
<dbReference type="InterPro" id="IPR013785">
    <property type="entry name" value="Aldolase_TIM"/>
</dbReference>
<dbReference type="InterPro" id="IPR031337">
    <property type="entry name" value="KDPG/KHG_AS_1"/>
</dbReference>